<evidence type="ECO:0000313" key="4">
    <source>
        <dbReference type="Proteomes" id="UP000054538"/>
    </source>
</evidence>
<dbReference type="InterPro" id="IPR032466">
    <property type="entry name" value="Metal_Hydrolase"/>
</dbReference>
<keyword evidence="4" id="KW-1185">Reference proteome</keyword>
<feature type="transmembrane region" description="Helical" evidence="1">
    <location>
        <begin position="33"/>
        <end position="52"/>
    </location>
</feature>
<accession>A0A0D0DWI0</accession>
<evidence type="ECO:0000256" key="1">
    <source>
        <dbReference type="SAM" id="Phobius"/>
    </source>
</evidence>
<dbReference type="SUPFAM" id="SSF51556">
    <property type="entry name" value="Metallo-dependent hydrolases"/>
    <property type="match status" value="1"/>
</dbReference>
<dbReference type="InterPro" id="IPR051781">
    <property type="entry name" value="Metallo-dep_Hydrolase"/>
</dbReference>
<dbReference type="InterPro" id="IPR011042">
    <property type="entry name" value="6-blade_b-propeller_TolB-like"/>
</dbReference>
<name>A0A0D0DWI0_9AGAM</name>
<protein>
    <recommendedName>
        <fullName evidence="2">Amidohydrolase-related domain-containing protein</fullName>
    </recommendedName>
</protein>
<keyword evidence="1" id="KW-0812">Transmembrane</keyword>
<dbReference type="InterPro" id="IPR011059">
    <property type="entry name" value="Metal-dep_hydrolase_composite"/>
</dbReference>
<dbReference type="EMBL" id="KN824851">
    <property type="protein sequence ID" value="KIK99748.1"/>
    <property type="molecule type" value="Genomic_DNA"/>
</dbReference>
<keyword evidence="1" id="KW-1133">Transmembrane helix</keyword>
<dbReference type="Gene3D" id="2.120.10.30">
    <property type="entry name" value="TolB, C-terminal domain"/>
    <property type="match status" value="2"/>
</dbReference>
<keyword evidence="1" id="KW-0472">Membrane</keyword>
<dbReference type="OrthoDB" id="194468at2759"/>
<dbReference type="Pfam" id="PF01979">
    <property type="entry name" value="Amidohydro_1"/>
    <property type="match status" value="1"/>
</dbReference>
<dbReference type="HOGENOM" id="CLU_003547_0_0_1"/>
<organism evidence="3 4">
    <name type="scientific">Paxillus rubicundulus Ve08.2h10</name>
    <dbReference type="NCBI Taxonomy" id="930991"/>
    <lineage>
        <taxon>Eukaryota</taxon>
        <taxon>Fungi</taxon>
        <taxon>Dikarya</taxon>
        <taxon>Basidiomycota</taxon>
        <taxon>Agaricomycotina</taxon>
        <taxon>Agaricomycetes</taxon>
        <taxon>Agaricomycetidae</taxon>
        <taxon>Boletales</taxon>
        <taxon>Paxilineae</taxon>
        <taxon>Paxillaceae</taxon>
        <taxon>Paxillus</taxon>
    </lineage>
</organism>
<reference evidence="4" key="2">
    <citation type="submission" date="2015-01" db="EMBL/GenBank/DDBJ databases">
        <title>Evolutionary Origins and Diversification of the Mycorrhizal Mutualists.</title>
        <authorList>
            <consortium name="DOE Joint Genome Institute"/>
            <consortium name="Mycorrhizal Genomics Consortium"/>
            <person name="Kohler A."/>
            <person name="Kuo A."/>
            <person name="Nagy L.G."/>
            <person name="Floudas D."/>
            <person name="Copeland A."/>
            <person name="Barry K.W."/>
            <person name="Cichocki N."/>
            <person name="Veneault-Fourrey C."/>
            <person name="LaButti K."/>
            <person name="Lindquist E.A."/>
            <person name="Lipzen A."/>
            <person name="Lundell T."/>
            <person name="Morin E."/>
            <person name="Murat C."/>
            <person name="Riley R."/>
            <person name="Ohm R."/>
            <person name="Sun H."/>
            <person name="Tunlid A."/>
            <person name="Henrissat B."/>
            <person name="Grigoriev I.V."/>
            <person name="Hibbett D.S."/>
            <person name="Martin F."/>
        </authorList>
    </citation>
    <scope>NUCLEOTIDE SEQUENCE [LARGE SCALE GENOMIC DNA]</scope>
    <source>
        <strain evidence="4">Ve08.2h10</strain>
    </source>
</reference>
<feature type="domain" description="Amidohydrolase-related" evidence="2">
    <location>
        <begin position="1208"/>
        <end position="1280"/>
    </location>
</feature>
<dbReference type="Proteomes" id="UP000054538">
    <property type="component" value="Unassembled WGS sequence"/>
</dbReference>
<dbReference type="Gene3D" id="2.30.40.10">
    <property type="entry name" value="Urease, subunit C, domain 1"/>
    <property type="match status" value="1"/>
</dbReference>
<proteinExistence type="predicted"/>
<dbReference type="STRING" id="930991.A0A0D0DWI0"/>
<reference evidence="3 4" key="1">
    <citation type="submission" date="2014-04" db="EMBL/GenBank/DDBJ databases">
        <authorList>
            <consortium name="DOE Joint Genome Institute"/>
            <person name="Kuo A."/>
            <person name="Kohler A."/>
            <person name="Jargeat P."/>
            <person name="Nagy L.G."/>
            <person name="Floudas D."/>
            <person name="Copeland A."/>
            <person name="Barry K.W."/>
            <person name="Cichocki N."/>
            <person name="Veneault-Fourrey C."/>
            <person name="LaButti K."/>
            <person name="Lindquist E.A."/>
            <person name="Lipzen A."/>
            <person name="Lundell T."/>
            <person name="Morin E."/>
            <person name="Murat C."/>
            <person name="Sun H."/>
            <person name="Tunlid A."/>
            <person name="Henrissat B."/>
            <person name="Grigoriev I.V."/>
            <person name="Hibbett D.S."/>
            <person name="Martin F."/>
            <person name="Nordberg H.P."/>
            <person name="Cantor M.N."/>
            <person name="Hua S.X."/>
        </authorList>
    </citation>
    <scope>NUCLEOTIDE SEQUENCE [LARGE SCALE GENOMIC DNA]</scope>
    <source>
        <strain evidence="3 4">Ve08.2h10</strain>
    </source>
</reference>
<dbReference type="InParanoid" id="A0A0D0DWI0"/>
<dbReference type="GO" id="GO:0016810">
    <property type="term" value="F:hydrolase activity, acting on carbon-nitrogen (but not peptide) bonds"/>
    <property type="evidence" value="ECO:0007669"/>
    <property type="project" value="InterPro"/>
</dbReference>
<dbReference type="SUPFAM" id="SSF51338">
    <property type="entry name" value="Composite domain of metallo-dependent hydrolases"/>
    <property type="match status" value="1"/>
</dbReference>
<dbReference type="InterPro" id="IPR006680">
    <property type="entry name" value="Amidohydro-rel"/>
</dbReference>
<sequence length="1306" mass="142240">MAPNAKAYAKGELPFVVTPPNCVPPRRSRLSSALIIALKLSLPSIYLVFLLHRSSLPGVPTLFHAGQNPGSEYPPSSPLSPDYDDPASEFKDDIFPLRPQDPWDISTDFPHPRTLAYDVEEGTWLRLDVHPISGDVVFDMVGDIYCLPASAYSKANLMSGIKTQAVPVLTGVPHDSDPSFSPEGDRLAFRSDAGLGVDNIWVMPWAADGCSAMDVRSPSILTAEVVALKDHDAELLAQGVKETEARQLRRLSVEGRLAAVRVTNETYNWVSDARWHPSGTKLIATKWYFSSRSLGAGEGWEYEVPSLHQAGQPRVEVNAGKRLVAKVLPFGWTKAKYVEQQIGHEQFSWSADDSIVYSGNVRDVDGSFQYSKDVHNGIYSIFARNLTSGAEEVLVDAFPGGASRPTLSRDGRTLAFVRRVRDKEALVLKDLQTGTLHHVWHGLTYDLSTIYAPMGTYPSFAFDPSGEAIIIWAAGQIYHIPLSTNALGERVSGGMPLPVGFRAHIELKVAETTKSITDVRKLEEGKQRLHAFTQLALDESGQTAVFQAAGVTYTQTVGSKAPAQRAPVAHPGAAYYSPSFVGGDSQLIIHGRWSDTYFSSFEIADVSTGNVYELTGLPMGRYFSPVVSGSEGTTRTIAFVKTGGDLLTGDVVATAHTGLWIGEITLPTDGTTSTTIAVTNPRKIGTTINSYDSALKISFVSPSKLLVHQSDRAFAVELSIGANEWGRYAEENLANGHSTDELVFSNSKQGAAIVDFQQVYYAPNVNSSTDLWSKPGKAPGGLARLSLDGGHDLVVSGDGDVFGWFLGPYLHTIPISRLSACSQAIEQDVQTFGVGCVTSLLDVTEVDVWYESEVTRLRRDARTFANVDVVAFVNATILTMEHGNIHQDLINGGTVILRDGLIDAVGRDGEVPIPTGTLVIQSDGGYIIPGFIDAHAHWSGTDVKYPATSWEMETFLAYGVTTMHNPSLHNSLGFVERARVESGLMVGPRIFHTGQVLYGASSYSYHLDIANTQEAKEALTRIKVEGGPASWSYKNYNLPVRASRQRLLSQAREMNMACVPEGGMSFDWDQTYIVDGMTTVEHNIPVSILYDDIMTLYVMSGTGTTPTHIVDYGGPMGEQLLWASEDIPNDPKLRRFTRHDILEGLSESTSRPANCPSSYNSALIANLINFIAMALFNVSSSVAKMVHRGISAHIGAHGEPPLGLMYHQEMAFAKAGGLSNYEVIRAATSDAARTFGLEQSLGLVSEGKLADLVIFPSGFDLLNDEIRQTRNIRFVVRGGRIWEAETMTEVWPVKGRRQVLPPVNAE</sequence>
<gene>
    <name evidence="3" type="ORF">PAXRUDRAFT_8689</name>
</gene>
<dbReference type="SUPFAM" id="SSF82171">
    <property type="entry name" value="DPP6 N-terminal domain-like"/>
    <property type="match status" value="1"/>
</dbReference>
<dbReference type="PANTHER" id="PTHR43135:SF3">
    <property type="entry name" value="ALPHA-D-RIBOSE 1-METHYLPHOSPHONATE 5-TRIPHOSPHATE DIPHOSPHATASE"/>
    <property type="match status" value="1"/>
</dbReference>
<dbReference type="PANTHER" id="PTHR43135">
    <property type="entry name" value="ALPHA-D-RIBOSE 1-METHYLPHOSPHONATE 5-TRIPHOSPHATE DIPHOSPHATASE"/>
    <property type="match status" value="1"/>
</dbReference>
<dbReference type="Gene3D" id="3.30.110.90">
    <property type="entry name" value="Amidohydrolase"/>
    <property type="match status" value="1"/>
</dbReference>
<dbReference type="InterPro" id="IPR011659">
    <property type="entry name" value="WD40"/>
</dbReference>
<evidence type="ECO:0000313" key="3">
    <source>
        <dbReference type="EMBL" id="KIK99748.1"/>
    </source>
</evidence>
<dbReference type="Gene3D" id="3.40.50.10910">
    <property type="entry name" value="Amidohydrolase"/>
    <property type="match status" value="1"/>
</dbReference>
<dbReference type="Pfam" id="PF07676">
    <property type="entry name" value="PD40"/>
    <property type="match status" value="1"/>
</dbReference>
<evidence type="ECO:0000259" key="2">
    <source>
        <dbReference type="Pfam" id="PF01979"/>
    </source>
</evidence>
<dbReference type="Gene3D" id="1.20.58.520">
    <property type="entry name" value="Amidohydrolase"/>
    <property type="match status" value="1"/>
</dbReference>